<keyword evidence="3" id="KW-0540">Nuclease</keyword>
<dbReference type="RefSeq" id="WP_320293084.1">
    <property type="nucleotide sequence ID" value="NZ_JAVIIU010000001.1"/>
</dbReference>
<gene>
    <name evidence="3" type="ORF">RFM52_18350</name>
</gene>
<dbReference type="Pfam" id="PF03372">
    <property type="entry name" value="Exo_endo_phos"/>
    <property type="match status" value="1"/>
</dbReference>
<dbReference type="GO" id="GO:0004519">
    <property type="term" value="F:endonuclease activity"/>
    <property type="evidence" value="ECO:0007669"/>
    <property type="project" value="UniProtKB-KW"/>
</dbReference>
<dbReference type="Gene3D" id="3.60.10.10">
    <property type="entry name" value="Endonuclease/exonuclease/phosphatase"/>
    <property type="match status" value="1"/>
</dbReference>
<dbReference type="Proteomes" id="UP001280156">
    <property type="component" value="Unassembled WGS sequence"/>
</dbReference>
<sequence>MKLISYNIQYGYGSDGRYDLTRAARLVDGADIIALQEVERHWQRSNEDDQPAILSGLLPDYYWAYGPAFDMDASERRDDRIVNRRRQFGTMILSRLPIVWSRLHTLPLRRTARPLNTRNAALECMIRTPAGPVRVLSLHLAHIAAEERLEQIDYLNAEHRRAPSDGGPWSGVDDEPQRNWSNGQPEPENPLAAIWLGDFNMEPGSAEYRRIVGNTPYHRGAAYIDGFVDAAAVASESGLDFHTHEKIIDGRLAKRRLDHCFVGGGLADRVRSIRADIGEVASDHFPLRIDIDLETPFGSTRSMKPGSMKPT</sequence>
<feature type="region of interest" description="Disordered" evidence="1">
    <location>
        <begin position="160"/>
        <end position="186"/>
    </location>
</feature>
<dbReference type="InterPro" id="IPR036691">
    <property type="entry name" value="Endo/exonu/phosph_ase_sf"/>
</dbReference>
<dbReference type="InterPro" id="IPR051916">
    <property type="entry name" value="GPI-anchor_lipid_remodeler"/>
</dbReference>
<dbReference type="SUPFAM" id="SSF56219">
    <property type="entry name" value="DNase I-like"/>
    <property type="match status" value="1"/>
</dbReference>
<evidence type="ECO:0000313" key="4">
    <source>
        <dbReference type="Proteomes" id="UP001280156"/>
    </source>
</evidence>
<name>A0ABU4YJP7_9HYPH</name>
<keyword evidence="4" id="KW-1185">Reference proteome</keyword>
<dbReference type="InterPro" id="IPR005135">
    <property type="entry name" value="Endo/exonuclease/phosphatase"/>
</dbReference>
<proteinExistence type="predicted"/>
<dbReference type="EMBL" id="JAVIIV010000011">
    <property type="protein sequence ID" value="MDX8487170.1"/>
    <property type="molecule type" value="Genomic_DNA"/>
</dbReference>
<comment type="caution">
    <text evidence="3">The sequence shown here is derived from an EMBL/GenBank/DDBJ whole genome shotgun (WGS) entry which is preliminary data.</text>
</comment>
<dbReference type="PANTHER" id="PTHR14859">
    <property type="entry name" value="CALCOFLUOR WHITE HYPERSENSITIVE PROTEIN PRECURSOR"/>
    <property type="match status" value="1"/>
</dbReference>
<keyword evidence="3" id="KW-0255">Endonuclease</keyword>
<dbReference type="PANTHER" id="PTHR14859:SF1">
    <property type="entry name" value="PGAP2-INTERACTING PROTEIN"/>
    <property type="match status" value="1"/>
</dbReference>
<accession>A0ABU4YJP7</accession>
<keyword evidence="3" id="KW-0378">Hydrolase</keyword>
<organism evidence="3 4">
    <name type="scientific">Mesorhizobium humile</name>
    <dbReference type="NCBI Taxonomy" id="3072313"/>
    <lineage>
        <taxon>Bacteria</taxon>
        <taxon>Pseudomonadati</taxon>
        <taxon>Pseudomonadota</taxon>
        <taxon>Alphaproteobacteria</taxon>
        <taxon>Hyphomicrobiales</taxon>
        <taxon>Phyllobacteriaceae</taxon>
        <taxon>Mesorhizobium</taxon>
    </lineage>
</organism>
<feature type="domain" description="Endonuclease/exonuclease/phosphatase" evidence="2">
    <location>
        <begin position="4"/>
        <end position="284"/>
    </location>
</feature>
<protein>
    <submittedName>
        <fullName evidence="3">Endonuclease/exonuclease/phosphatase family protein</fullName>
    </submittedName>
</protein>
<evidence type="ECO:0000259" key="2">
    <source>
        <dbReference type="Pfam" id="PF03372"/>
    </source>
</evidence>
<evidence type="ECO:0000256" key="1">
    <source>
        <dbReference type="SAM" id="MobiDB-lite"/>
    </source>
</evidence>
<evidence type="ECO:0000313" key="3">
    <source>
        <dbReference type="EMBL" id="MDX8487170.1"/>
    </source>
</evidence>
<reference evidence="3 4" key="1">
    <citation type="submission" date="2023-08" db="EMBL/GenBank/DDBJ databases">
        <title>Implementing the SeqCode for naming new Mesorhizobium species isolated from Vachellia karroo root nodules.</title>
        <authorList>
            <person name="Van Lill M."/>
        </authorList>
    </citation>
    <scope>NUCLEOTIDE SEQUENCE [LARGE SCALE GENOMIC DNA]</scope>
    <source>
        <strain evidence="3 4">VK2B</strain>
    </source>
</reference>